<dbReference type="InterPro" id="IPR029063">
    <property type="entry name" value="SAM-dependent_MTases_sf"/>
</dbReference>
<name>A0ABN6DC64_9BURK</name>
<protein>
    <submittedName>
        <fullName evidence="2">tRNA 5-methylaminomethyl-2-thiouridine biosynthesis bifunctional protein MnmC</fullName>
    </submittedName>
</protein>
<dbReference type="PANTHER" id="PTHR39963:SF1">
    <property type="entry name" value="MNMC-LIKE METHYLTRANSFERASE DOMAIN-CONTAINING PROTEIN"/>
    <property type="match status" value="1"/>
</dbReference>
<feature type="domain" description="MnmC-like methyltransferase" evidence="1">
    <location>
        <begin position="118"/>
        <end position="236"/>
    </location>
</feature>
<organism evidence="2 3">
    <name type="scientific">Rhodoferax lithotrophicus</name>
    <dbReference type="NCBI Taxonomy" id="2798804"/>
    <lineage>
        <taxon>Bacteria</taxon>
        <taxon>Pseudomonadati</taxon>
        <taxon>Pseudomonadota</taxon>
        <taxon>Betaproteobacteria</taxon>
        <taxon>Burkholderiales</taxon>
        <taxon>Comamonadaceae</taxon>
        <taxon>Rhodoferax</taxon>
    </lineage>
</organism>
<dbReference type="InterPro" id="IPR008471">
    <property type="entry name" value="MnmC-like_methylTransf"/>
</dbReference>
<dbReference type="PANTHER" id="PTHR39963">
    <property type="entry name" value="SLL0983 PROTEIN"/>
    <property type="match status" value="1"/>
</dbReference>
<evidence type="ECO:0000313" key="2">
    <source>
        <dbReference type="EMBL" id="BCO28396.1"/>
    </source>
</evidence>
<proteinExistence type="predicted"/>
<dbReference type="Gene3D" id="3.40.50.150">
    <property type="entry name" value="Vaccinia Virus protein VP39"/>
    <property type="match status" value="1"/>
</dbReference>
<evidence type="ECO:0000259" key="1">
    <source>
        <dbReference type="Pfam" id="PF05430"/>
    </source>
</evidence>
<keyword evidence="3" id="KW-1185">Reference proteome</keyword>
<sequence length="240" mass="25843">MYESVVWSEDGIPHSLRFKDRYHSCAGGLAQAATVFVAGCGLPGNWRGKTQFTVLETGFGLGLNFLSTWAAWEADSQRCDQLHFCSVEAYPVSSTDMVRAVCASVSSETDMAVLGRIQGLAQQLASVWQGLSPGIHVFHFAQGHVRLTLAVGEVGQVLPTLDCQADAVFLDGFSPSINPDMWSLSTLQAVALHCRPGTTLASYTVAKSVCEGLKQLGFLVSKCKGLPPKRDRLEAVFQSS</sequence>
<accession>A0ABN6DC64</accession>
<dbReference type="Pfam" id="PF05430">
    <property type="entry name" value="Methyltransf_30"/>
    <property type="match status" value="1"/>
</dbReference>
<reference evidence="2 3" key="1">
    <citation type="journal article" date="2021" name="Microbiol. Spectr.">
        <title>A Single Bacterium Capable of Oxidation and Reduction of Iron at Circumneutral pH.</title>
        <authorList>
            <person name="Kato S."/>
            <person name="Ohkuma M."/>
        </authorList>
    </citation>
    <scope>NUCLEOTIDE SEQUENCE [LARGE SCALE GENOMIC DNA]</scope>
    <source>
        <strain evidence="2 3">MIZ03</strain>
    </source>
</reference>
<dbReference type="InterPro" id="IPR047785">
    <property type="entry name" value="tRNA_MNMC2"/>
</dbReference>
<dbReference type="Proteomes" id="UP000824366">
    <property type="component" value="Chromosome"/>
</dbReference>
<dbReference type="NCBIfam" id="NF033855">
    <property type="entry name" value="tRNA_MNMC2"/>
    <property type="match status" value="1"/>
</dbReference>
<evidence type="ECO:0000313" key="3">
    <source>
        <dbReference type="Proteomes" id="UP000824366"/>
    </source>
</evidence>
<gene>
    <name evidence="2" type="ORF">MIZ03_3296</name>
</gene>
<dbReference type="EMBL" id="AP024238">
    <property type="protein sequence ID" value="BCO28396.1"/>
    <property type="molecule type" value="Genomic_DNA"/>
</dbReference>